<organism evidence="2 3">
    <name type="scientific">Thanatephorus cucumeris (strain AG1-IB / isolate 7/3/14)</name>
    <name type="common">Lettuce bottom rot fungus</name>
    <name type="synonym">Rhizoctonia solani</name>
    <dbReference type="NCBI Taxonomy" id="1108050"/>
    <lineage>
        <taxon>Eukaryota</taxon>
        <taxon>Fungi</taxon>
        <taxon>Dikarya</taxon>
        <taxon>Basidiomycota</taxon>
        <taxon>Agaricomycotina</taxon>
        <taxon>Agaricomycetes</taxon>
        <taxon>Cantharellales</taxon>
        <taxon>Ceratobasidiaceae</taxon>
        <taxon>Rhizoctonia</taxon>
        <taxon>Rhizoctonia solani AG-1</taxon>
    </lineage>
</organism>
<feature type="domain" description="CHAT" evidence="1">
    <location>
        <begin position="315"/>
        <end position="595"/>
    </location>
</feature>
<dbReference type="HOGENOM" id="CLU_001305_5_1_1"/>
<gene>
    <name evidence="2" type="ORF">BN14_10400</name>
</gene>
<dbReference type="AlphaFoldDB" id="M5CAC9"/>
<proteinExistence type="predicted"/>
<name>M5CAC9_THACB</name>
<accession>M5CAC9</accession>
<dbReference type="InterPro" id="IPR024983">
    <property type="entry name" value="CHAT_dom"/>
</dbReference>
<dbReference type="Pfam" id="PF12770">
    <property type="entry name" value="CHAT"/>
    <property type="match status" value="1"/>
</dbReference>
<comment type="caution">
    <text evidence="2">The sequence shown here is derived from an EMBL/GenBank/DDBJ whole genome shotgun (WGS) entry which is preliminary data.</text>
</comment>
<dbReference type="EMBL" id="CAOJ01015740">
    <property type="protein sequence ID" value="CCO36269.1"/>
    <property type="molecule type" value="Genomic_DNA"/>
</dbReference>
<reference evidence="2 3" key="1">
    <citation type="journal article" date="2013" name="J. Biotechnol.">
        <title>Establishment and interpretation of the genome sequence of the phytopathogenic fungus Rhizoctonia solani AG1-IB isolate 7/3/14.</title>
        <authorList>
            <person name="Wibberg D.W."/>
            <person name="Jelonek L.J."/>
            <person name="Rupp O.R."/>
            <person name="Hennig M.H."/>
            <person name="Eikmeyer F.E."/>
            <person name="Goesmann A.G."/>
            <person name="Hartmann A.H."/>
            <person name="Borriss R.B."/>
            <person name="Grosch R.G."/>
            <person name="Puehler A.P."/>
            <person name="Schlueter A.S."/>
        </authorList>
    </citation>
    <scope>NUCLEOTIDE SEQUENCE [LARGE SCALE GENOMIC DNA]</scope>
    <source>
        <strain evidence="3">AG1-IB / isolate 7/3/14</strain>
    </source>
</reference>
<sequence>MLLSGCHTPIDIDGWAMSLTSTRQSNATLSHLPSLPKVTRNHLHGTTISLDAFRKASQLLSGPPRDVFNHALQWATLASEHSYPCSIDAFRAAIDLLPHFLWLGSTAAQRYHDISSAENLAARAASVAILSSEHTLALEWLEHARCVVWSQSLMLRSPLDTLHSSHPDLATALQTVSDRLHLASSEGLISQGAGDDSGTIENRLRLSKEYTALLSRIRALSGFEDFLQPKKGDAFARAARYGPVVVINCHGQHCAALVVLPNQATVGHVPLPKVTEADAKKAQSDIKSSLWHKNIRERGVRKKGEQASEDCFPAVLAALWHNIVKPVLDYLGYTNNVPTGSLPHITWCPTGILSFLPLHAAGDYSQPGSRVFDYAVSSYTPTLTALLASTPSTLTPDSRVLAIGQAATPNHTPLPGIIDEIASIEAHIGHKYGFSKLMDDQATKNAVFDAMQDHHWVHLACHAGQNPKDPTKSGFFLHDGTLDLTTINQRSFRNKGLAFLSACQTAKGDEELADEAVHLASGMLMAGYPSVIATMWSVMDDDAPLVADKVYEQLMKDGKVGNGEAGRALHNAVAELRGRVGEMEFCRWVPYIHIGS</sequence>
<evidence type="ECO:0000313" key="2">
    <source>
        <dbReference type="EMBL" id="CCO36269.1"/>
    </source>
</evidence>
<protein>
    <recommendedName>
        <fullName evidence="1">CHAT domain-containing protein</fullName>
    </recommendedName>
</protein>
<evidence type="ECO:0000313" key="3">
    <source>
        <dbReference type="Proteomes" id="UP000012065"/>
    </source>
</evidence>
<dbReference type="Proteomes" id="UP000012065">
    <property type="component" value="Unassembled WGS sequence"/>
</dbReference>
<evidence type="ECO:0000259" key="1">
    <source>
        <dbReference type="Pfam" id="PF12770"/>
    </source>
</evidence>